<feature type="compositionally biased region" description="Acidic residues" evidence="2">
    <location>
        <begin position="863"/>
        <end position="872"/>
    </location>
</feature>
<evidence type="ECO:0000259" key="4">
    <source>
        <dbReference type="Pfam" id="PF12215"/>
    </source>
</evidence>
<dbReference type="SUPFAM" id="SSF48208">
    <property type="entry name" value="Six-hairpin glycosidases"/>
    <property type="match status" value="1"/>
</dbReference>
<keyword evidence="1" id="KW-0472">Membrane</keyword>
<dbReference type="Pfam" id="PF12215">
    <property type="entry name" value="Glyco_hydr_116N"/>
    <property type="match status" value="1"/>
</dbReference>
<evidence type="ECO:0000256" key="1">
    <source>
        <dbReference type="PIRNR" id="PIRNR028944"/>
    </source>
</evidence>
<dbReference type="GO" id="GO:0008422">
    <property type="term" value="F:beta-glucosidase activity"/>
    <property type="evidence" value="ECO:0007669"/>
    <property type="project" value="TreeGrafter"/>
</dbReference>
<proteinExistence type="inferred from homology"/>
<dbReference type="GO" id="GO:0006680">
    <property type="term" value="P:glucosylceramide catabolic process"/>
    <property type="evidence" value="ECO:0007669"/>
    <property type="project" value="InterPro"/>
</dbReference>
<dbReference type="EMBL" id="GDRN01092272">
    <property type="protein sequence ID" value="JAI60136.1"/>
    <property type="molecule type" value="Transcribed_RNA"/>
</dbReference>
<evidence type="ECO:0000256" key="2">
    <source>
        <dbReference type="SAM" id="MobiDB-lite"/>
    </source>
</evidence>
<dbReference type="AlphaFoldDB" id="A0A0N7ZAY4"/>
<dbReference type="InterPro" id="IPR008928">
    <property type="entry name" value="6-hairpin_glycosidase_sf"/>
</dbReference>
<name>A0A0N7ZAY4_SCYOL</name>
<dbReference type="InterPro" id="IPR052566">
    <property type="entry name" value="Non-lysos_glucosylceramidase"/>
</dbReference>
<dbReference type="PIRSF" id="PIRSF028944">
    <property type="entry name" value="Beta_gluc_GBA2"/>
    <property type="match status" value="1"/>
</dbReference>
<dbReference type="PANTHER" id="PTHR12654">
    <property type="entry name" value="BILE ACID BETA-GLUCOSIDASE-RELATED"/>
    <property type="match status" value="1"/>
</dbReference>
<dbReference type="InterPro" id="IPR024462">
    <property type="entry name" value="GH116_N"/>
</dbReference>
<dbReference type="GO" id="GO:0005975">
    <property type="term" value="P:carbohydrate metabolic process"/>
    <property type="evidence" value="ECO:0007669"/>
    <property type="project" value="InterPro"/>
</dbReference>
<keyword evidence="1" id="KW-0326">Glycosidase</keyword>
<feature type="region of interest" description="Disordered" evidence="2">
    <location>
        <begin position="840"/>
        <end position="872"/>
    </location>
</feature>
<dbReference type="EMBL" id="GDRN01092271">
    <property type="protein sequence ID" value="JAI60137.1"/>
    <property type="molecule type" value="Transcribed_RNA"/>
</dbReference>
<dbReference type="Pfam" id="PF04685">
    <property type="entry name" value="DUF608"/>
    <property type="match status" value="1"/>
</dbReference>
<comment type="catalytic activity">
    <reaction evidence="1">
        <text>a beta-D-glucosyl-(1&lt;-&gt;1')-N-acylsphing-4-enine + H2O = an N-acylsphing-4-enine + D-glucose</text>
        <dbReference type="Rhea" id="RHEA:13269"/>
        <dbReference type="ChEBI" id="CHEBI:4167"/>
        <dbReference type="ChEBI" id="CHEBI:15377"/>
        <dbReference type="ChEBI" id="CHEBI:22801"/>
        <dbReference type="ChEBI" id="CHEBI:52639"/>
        <dbReference type="EC" id="3.2.1.45"/>
    </reaction>
</comment>
<comment type="similarity">
    <text evidence="1">Belongs to the non-lysosomal glucosylceramidase family.</text>
</comment>
<organism evidence="5">
    <name type="scientific">Scylla olivacea</name>
    <name type="common">Orange mud crab</name>
    <name type="synonym">Cancer olivacea</name>
    <dbReference type="NCBI Taxonomy" id="85551"/>
    <lineage>
        <taxon>Eukaryota</taxon>
        <taxon>Metazoa</taxon>
        <taxon>Ecdysozoa</taxon>
        <taxon>Arthropoda</taxon>
        <taxon>Crustacea</taxon>
        <taxon>Multicrustacea</taxon>
        <taxon>Malacostraca</taxon>
        <taxon>Eumalacostraca</taxon>
        <taxon>Eucarida</taxon>
        <taxon>Decapoda</taxon>
        <taxon>Pleocyemata</taxon>
        <taxon>Brachyura</taxon>
        <taxon>Eubrachyura</taxon>
        <taxon>Portunoidea</taxon>
        <taxon>Portunidae</taxon>
        <taxon>Portuninae</taxon>
        <taxon>Scylla</taxon>
    </lineage>
</organism>
<dbReference type="InterPro" id="IPR014551">
    <property type="entry name" value="B_Glucosidase_GBA2-typ"/>
</dbReference>
<evidence type="ECO:0000313" key="5">
    <source>
        <dbReference type="EMBL" id="JAI60136.1"/>
    </source>
</evidence>
<dbReference type="InterPro" id="IPR006775">
    <property type="entry name" value="GH116_catalytic"/>
</dbReference>
<feature type="compositionally biased region" description="Basic and acidic residues" evidence="2">
    <location>
        <begin position="853"/>
        <end position="862"/>
    </location>
</feature>
<reference evidence="5" key="1">
    <citation type="submission" date="2015-09" db="EMBL/GenBank/DDBJ databases">
        <title>Scylla olivacea transcriptome.</title>
        <authorList>
            <person name="Ikhwanuddin M."/>
        </authorList>
    </citation>
    <scope>NUCLEOTIDE SEQUENCE</scope>
</reference>
<comment type="function">
    <text evidence="1">Non-lysosomal glucosylceramidase that catalyzes the hydrolysis of glucosylceramide (GlcCer) to free glucose and ceramide.</text>
</comment>
<accession>A0A0N7ZAY4</accession>
<protein>
    <recommendedName>
        <fullName evidence="1">Non-lysosomal glucosylceramidase</fullName>
        <shortName evidence="1">NLGase</shortName>
        <ecNumber evidence="1">3.2.1.45</ecNumber>
    </recommendedName>
</protein>
<evidence type="ECO:0000259" key="3">
    <source>
        <dbReference type="Pfam" id="PF04685"/>
    </source>
</evidence>
<keyword evidence="1" id="KW-0378">Hydrolase</keyword>
<dbReference type="GO" id="GO:0004348">
    <property type="term" value="F:glucosylceramidase activity"/>
    <property type="evidence" value="ECO:0007669"/>
    <property type="project" value="UniProtKB-EC"/>
</dbReference>
<dbReference type="EC" id="3.2.1.45" evidence="1"/>
<dbReference type="PANTHER" id="PTHR12654:SF0">
    <property type="entry name" value="NON-LYSOSOMAL GLUCOSYLCERAMIDASE"/>
    <property type="match status" value="1"/>
</dbReference>
<feature type="domain" description="Glycosyl-hydrolase family 116 N-terminal" evidence="4">
    <location>
        <begin position="94"/>
        <end position="401"/>
    </location>
</feature>
<dbReference type="Gene3D" id="1.50.10.10">
    <property type="match status" value="1"/>
</dbReference>
<feature type="domain" description="Glycosyl-hydrolase family 116 catalytic region" evidence="3">
    <location>
        <begin position="461"/>
        <end position="823"/>
    </location>
</feature>
<dbReference type="InterPro" id="IPR012341">
    <property type="entry name" value="6hp_glycosidase-like_sf"/>
</dbReference>
<dbReference type="GO" id="GO:0016020">
    <property type="term" value="C:membrane"/>
    <property type="evidence" value="ECO:0007669"/>
    <property type="project" value="InterPro"/>
</dbReference>
<sequence>MAGSREEPAQEQDGDTVAGKLENVSRFPRHGWMVSLDHTFPEKRDQKIRPRIGQLPQLIPLFMRYLVWYMYTRARGRKPWIDCITMMHGKQMYGVPLGGIGSGTIGRGFRGEFCRYQMVPGIYEYQTVTANQFIVTIRDPKGKTLYQKVLSVQSQPKKGLESWEWGFNAADGLYCGLYPRSWTVYNIKEQGIRLICRQISPVIPHNYKDSCLPVGAFIWNIENYNPEPRDVSIAFSFKNGTGGSEDKEGECWSEVFEQELEETRVKGVVLHQTLRTLNLRYCLAVKERPEVSVTRSPGFDPLGSGESLWNDLKIDGELDTSDIPVTKTRKGEERAVAVCGKCSISASSSGMIEMALVWDMPQIVFKSKGVTHTRRYTRWFGEELTAAQEMAAYALHHYSRWEDDIEAWQNPVLQDGSLPDWFKSAIFNELYFIADGGSVWLELPEQVTSTLPLHDSRCEYGRFAYLESHEYRMYNTYDVHFYASWALVMLWPELQKSLQYDMAQWTTSADLTPRTHLFRGNKGVRKLANAVPHDAGDPEDEPFVRVNAYQIHDISFWKDLNLKFVLQVYRDHTFFKDRNYLAHMWPVCRAVMDRSFTYDRDGDGLIENEGQADQTYDSWIMHGPSAYCSSLWVAALASMVEMAVELKDTAEQKKFSEALTKAKTALHEKLWNGKYYKFDTCGAPHSDSIMSDQLVGHWYLTLSGSNSEVFQHNCVHSVLKMLYEYNVQRFNNGEMGAVNGMNPNGTIDRYTMQSEEMWVGVTYGLAATMIIEGMVEEGFKTAEGVYRTVYEKIGLGFETPEALYGQHKYRAIGYMRPLSIWSMYWAYTLHQRKKNIASVSDDAVQNDTPFPEEPVKRTRPVADDSDSSDVSQ</sequence>
<keyword evidence="1" id="KW-0443">Lipid metabolism</keyword>